<proteinExistence type="inferred from homology"/>
<dbReference type="PANTHER" id="PTHR42928">
    <property type="entry name" value="TRICARBOXYLATE-BINDING PROTEIN"/>
    <property type="match status" value="1"/>
</dbReference>
<dbReference type="InterPro" id="IPR005064">
    <property type="entry name" value="BUG"/>
</dbReference>
<dbReference type="PIRSF" id="PIRSF017082">
    <property type="entry name" value="YflP"/>
    <property type="match status" value="1"/>
</dbReference>
<dbReference type="Pfam" id="PF03401">
    <property type="entry name" value="TctC"/>
    <property type="match status" value="1"/>
</dbReference>
<accession>A0ABR8SNB2</accession>
<dbReference type="SUPFAM" id="SSF53850">
    <property type="entry name" value="Periplasmic binding protein-like II"/>
    <property type="match status" value="1"/>
</dbReference>
<dbReference type="PANTHER" id="PTHR42928:SF5">
    <property type="entry name" value="BLR1237 PROTEIN"/>
    <property type="match status" value="1"/>
</dbReference>
<dbReference type="InterPro" id="IPR042100">
    <property type="entry name" value="Bug_dom1"/>
</dbReference>
<dbReference type="Proteomes" id="UP000603641">
    <property type="component" value="Unassembled WGS sequence"/>
</dbReference>
<evidence type="ECO:0000313" key="2">
    <source>
        <dbReference type="EMBL" id="MBD7964905.1"/>
    </source>
</evidence>
<comment type="similarity">
    <text evidence="1">Belongs to the UPF0065 (bug) family.</text>
</comment>
<evidence type="ECO:0000313" key="3">
    <source>
        <dbReference type="Proteomes" id="UP000603641"/>
    </source>
</evidence>
<protein>
    <submittedName>
        <fullName evidence="2">Tripartite tricarboxylate transporter substrate binding protein</fullName>
    </submittedName>
</protein>
<name>A0ABR8SNB2_9BACL</name>
<dbReference type="Gene3D" id="3.40.190.150">
    <property type="entry name" value="Bordetella uptake gene, domain 1"/>
    <property type="match status" value="1"/>
</dbReference>
<evidence type="ECO:0000256" key="1">
    <source>
        <dbReference type="ARBA" id="ARBA00006987"/>
    </source>
</evidence>
<organism evidence="2 3">
    <name type="scientific">Fictibacillus norfolkensis</name>
    <dbReference type="NCBI Taxonomy" id="2762233"/>
    <lineage>
        <taxon>Bacteria</taxon>
        <taxon>Bacillati</taxon>
        <taxon>Bacillota</taxon>
        <taxon>Bacilli</taxon>
        <taxon>Bacillales</taxon>
        <taxon>Fictibacillaceae</taxon>
        <taxon>Fictibacillus</taxon>
    </lineage>
</organism>
<sequence>MASVLAVGLIGCSAGTDSASSGSKGASDFPKKQIELIVPFSAGGGTDAVARAFADAAKKHLPKPIGVVNKTGGGGAIGLAEGANAKPDGYKASLVTVELAILPNLGLASFQSDDLKPVAQLNADPSAVTVAADSPWKTLDEFLKYAKENPEKVRIGNAGSGSIWHLSAAALGEETGVKFSHIPFEGAAPAVTSLLGGHLEAVTVSPAEVSSQVAAGKLRMLGVMSDERLEAFKDVPTLKENDIDLSIGTWRGIAVPKDTPQDVVDVLKEASRKTVEEQSFKDVLDKLNLGIEYKDDTGFADTITKDSKRFKELIDKLNLKQ</sequence>
<dbReference type="CDD" id="cd07012">
    <property type="entry name" value="PBP2_Bug_TTT"/>
    <property type="match status" value="1"/>
</dbReference>
<dbReference type="Gene3D" id="3.40.190.10">
    <property type="entry name" value="Periplasmic binding protein-like II"/>
    <property type="match status" value="1"/>
</dbReference>
<gene>
    <name evidence="2" type="ORF">H9648_12650</name>
</gene>
<keyword evidence="3" id="KW-1185">Reference proteome</keyword>
<comment type="caution">
    <text evidence="2">The sequence shown here is derived from an EMBL/GenBank/DDBJ whole genome shotgun (WGS) entry which is preliminary data.</text>
</comment>
<reference evidence="2 3" key="1">
    <citation type="submission" date="2020-08" db="EMBL/GenBank/DDBJ databases">
        <title>A Genomic Blueprint of the Chicken Gut Microbiome.</title>
        <authorList>
            <person name="Gilroy R."/>
            <person name="Ravi A."/>
            <person name="Getino M."/>
            <person name="Pursley I."/>
            <person name="Horton D.L."/>
            <person name="Alikhan N.-F."/>
            <person name="Baker D."/>
            <person name="Gharbi K."/>
            <person name="Hall N."/>
            <person name="Watson M."/>
            <person name="Adriaenssens E.M."/>
            <person name="Foster-Nyarko E."/>
            <person name="Jarju S."/>
            <person name="Secka A."/>
            <person name="Antonio M."/>
            <person name="Oren A."/>
            <person name="Chaudhuri R."/>
            <person name="La Ragione R.M."/>
            <person name="Hildebrand F."/>
            <person name="Pallen M.J."/>
        </authorList>
    </citation>
    <scope>NUCLEOTIDE SEQUENCE [LARGE SCALE GENOMIC DNA]</scope>
    <source>
        <strain evidence="2 3">Sa2CUA10</strain>
    </source>
</reference>
<dbReference type="EMBL" id="JACSQM010000005">
    <property type="protein sequence ID" value="MBD7964905.1"/>
    <property type="molecule type" value="Genomic_DNA"/>
</dbReference>